<evidence type="ECO:0000313" key="1">
    <source>
        <dbReference type="EMBL" id="VDK21106.1"/>
    </source>
</evidence>
<dbReference type="EMBL" id="UYRR01004520">
    <property type="protein sequence ID" value="VDK21106.1"/>
    <property type="molecule type" value="Genomic_DNA"/>
</dbReference>
<keyword evidence="2" id="KW-1185">Reference proteome</keyword>
<dbReference type="WBParaSite" id="ASIM_0000322801-mRNA-1">
    <property type="protein sequence ID" value="ASIM_0000322801-mRNA-1"/>
    <property type="gene ID" value="ASIM_0000322801"/>
</dbReference>
<evidence type="ECO:0000313" key="3">
    <source>
        <dbReference type="WBParaSite" id="ASIM_0000322801-mRNA-1"/>
    </source>
</evidence>
<name>A0A0M3J6N8_ANISI</name>
<reference evidence="1 2" key="2">
    <citation type="submission" date="2018-11" db="EMBL/GenBank/DDBJ databases">
        <authorList>
            <consortium name="Pathogen Informatics"/>
        </authorList>
    </citation>
    <scope>NUCLEOTIDE SEQUENCE [LARGE SCALE GENOMIC DNA]</scope>
</reference>
<sequence>MALPGHINYQQATMVSILEQCEMQSQSQSIHSLPQLHQQQQQQVSVTLSHIPGNGVGTGTMPITSTRTIGSAALQQQQQQQQQVSMASGNSGMMTQNVSTVGDSQTTQVIVGQRAYSDHQQVTSLPSMQSGVHHHTNTRRVQIPSVAASGLQAQHQIVMTGNGNNQLAQSSSQQPYTVVVSSQDNILTGGTSQMSGTRIQYTTRQEGPSERQTIYRTIAPTGTKRTSPANPAQRVGVCFFRLLFFE</sequence>
<proteinExistence type="predicted"/>
<protein>
    <submittedName>
        <fullName evidence="3">Protein Smaug</fullName>
    </submittedName>
</protein>
<gene>
    <name evidence="1" type="ORF">ASIM_LOCUS3073</name>
</gene>
<dbReference type="Proteomes" id="UP000267096">
    <property type="component" value="Unassembled WGS sequence"/>
</dbReference>
<reference evidence="3" key="1">
    <citation type="submission" date="2017-02" db="UniProtKB">
        <authorList>
            <consortium name="WormBaseParasite"/>
        </authorList>
    </citation>
    <scope>IDENTIFICATION</scope>
</reference>
<accession>A0A0M3J6N8</accession>
<organism evidence="3">
    <name type="scientific">Anisakis simplex</name>
    <name type="common">Herring worm</name>
    <dbReference type="NCBI Taxonomy" id="6269"/>
    <lineage>
        <taxon>Eukaryota</taxon>
        <taxon>Metazoa</taxon>
        <taxon>Ecdysozoa</taxon>
        <taxon>Nematoda</taxon>
        <taxon>Chromadorea</taxon>
        <taxon>Rhabditida</taxon>
        <taxon>Spirurina</taxon>
        <taxon>Ascaridomorpha</taxon>
        <taxon>Ascaridoidea</taxon>
        <taxon>Anisakidae</taxon>
        <taxon>Anisakis</taxon>
        <taxon>Anisakis simplex complex</taxon>
    </lineage>
</organism>
<evidence type="ECO:0000313" key="2">
    <source>
        <dbReference type="Proteomes" id="UP000267096"/>
    </source>
</evidence>
<dbReference type="AlphaFoldDB" id="A0A0M3J6N8"/>
<dbReference type="OrthoDB" id="372624at2759"/>